<dbReference type="InterPro" id="IPR050490">
    <property type="entry name" value="Bact_solute-bd_prot1"/>
</dbReference>
<proteinExistence type="inferred from homology"/>
<dbReference type="AlphaFoldDB" id="A0A4U0ZIF1"/>
<name>A0A4U0ZIF1_9ALTE</name>
<comment type="caution">
    <text evidence="4">The sequence shown here is derived from an EMBL/GenBank/DDBJ whole genome shotgun (WGS) entry which is preliminary data.</text>
</comment>
<evidence type="ECO:0000256" key="1">
    <source>
        <dbReference type="ARBA" id="ARBA00004418"/>
    </source>
</evidence>
<feature type="chain" id="PRO_5020779115" evidence="3">
    <location>
        <begin position="41"/>
        <end position="691"/>
    </location>
</feature>
<dbReference type="Pfam" id="PF01547">
    <property type="entry name" value="SBP_bac_1"/>
    <property type="match status" value="1"/>
</dbReference>
<accession>A0A4U0ZIF1</accession>
<evidence type="ECO:0000313" key="5">
    <source>
        <dbReference type="Proteomes" id="UP000305471"/>
    </source>
</evidence>
<dbReference type="PANTHER" id="PTHR43649">
    <property type="entry name" value="ARABINOSE-BINDING PROTEIN-RELATED"/>
    <property type="match status" value="1"/>
</dbReference>
<dbReference type="Proteomes" id="UP000305471">
    <property type="component" value="Unassembled WGS sequence"/>
</dbReference>
<sequence length="691" mass="76922">MPKATGGVVYFFTRTSVPKKSVALYVLCLAFLVCANFASASSILLATSEVSPFSDSKDVSKGYVNEIVVKAFEELGESLNVEHYPHARALMLARQGAVDGVFPVHDYERFNDAFFISDAIPAGASGFLIRAKDLQGHSEIPDLVSWLKQQNLRGIGYLRGTIAPKFISNETFFNMFPGKSTVNLLDLLGRERIDVLFIDKYSAKEALVNERPSLIGEFIFIPGQEVESSFHLALSKQKPESSALIEKFNEALRKQKQSGHVTRTLEKYGVYKASDNEKALIVGAPDINAVFHAKAYLDEYDSPLSQLNIQWQIMDETVLRRRLLGDFSVNENRFDLVLIGNYGLPIWAKRDILVPFSTHPDNYDIKDIIPAALLANTVNGALYGLPFVAETTLTFYRTDLLDNLNLSLPTVLTYKDVKVLAKQIHRPEKEVYGVGLRTRVGWGQNMALVSTMANTYGASWLDEKMQPTLDSKAWFDAVSMYADLAKNYGPPDNKNMGWQENQKLFAEGKLAFFIDASSLGGALFDKGFSKVTQFTGVTYAPLGNQQKGAQWFWSWNFAVPKQSQYVDEAQSIAHFLTSKAFIDELKKARGEYAAPSGTRHSTYSSSYQQAVPYAAFEHQALKLLSSDDPSKSMIGSQFIPIPEFTAIGYAVGAQINDVVTGKQSVRKALERAQSHTQIILERAGYYAEKEK</sequence>
<dbReference type="GO" id="GO:0042597">
    <property type="term" value="C:periplasmic space"/>
    <property type="evidence" value="ECO:0007669"/>
    <property type="project" value="UniProtKB-SubCell"/>
</dbReference>
<protein>
    <submittedName>
        <fullName evidence="4">Extracellular solute-binding protein</fullName>
    </submittedName>
</protein>
<feature type="signal peptide" evidence="3">
    <location>
        <begin position="1"/>
        <end position="40"/>
    </location>
</feature>
<evidence type="ECO:0000313" key="4">
    <source>
        <dbReference type="EMBL" id="TKB04563.1"/>
    </source>
</evidence>
<comment type="similarity">
    <text evidence="2">Belongs to the bacterial solute-binding protein 1 family.</text>
</comment>
<keyword evidence="5" id="KW-1185">Reference proteome</keyword>
<dbReference type="InterPro" id="IPR006059">
    <property type="entry name" value="SBP"/>
</dbReference>
<evidence type="ECO:0000256" key="3">
    <source>
        <dbReference type="SAM" id="SignalP"/>
    </source>
</evidence>
<dbReference type="SUPFAM" id="SSF53850">
    <property type="entry name" value="Periplasmic binding protein-like II"/>
    <property type="match status" value="2"/>
</dbReference>
<keyword evidence="3" id="KW-0732">Signal</keyword>
<reference evidence="4 5" key="1">
    <citation type="submission" date="2019-04" db="EMBL/GenBank/DDBJ databases">
        <title>Alteromonas portus sp. nov., an alginate lyase-excreting marine bacterium.</title>
        <authorList>
            <person name="Huang H."/>
            <person name="Mo K."/>
            <person name="Bao S."/>
        </authorList>
    </citation>
    <scope>NUCLEOTIDE SEQUENCE [LARGE SCALE GENOMIC DNA]</scope>
    <source>
        <strain evidence="4 5">HB161718</strain>
    </source>
</reference>
<evidence type="ECO:0000256" key="2">
    <source>
        <dbReference type="ARBA" id="ARBA00008520"/>
    </source>
</evidence>
<dbReference type="RefSeq" id="WP_136780419.1">
    <property type="nucleotide sequence ID" value="NZ_SWCO01000001.1"/>
</dbReference>
<dbReference type="OrthoDB" id="9804061at2"/>
<comment type="subcellular location">
    <subcellularLocation>
        <location evidence="1">Periplasm</location>
    </subcellularLocation>
</comment>
<gene>
    <name evidence="4" type="ORF">E5672_00265</name>
</gene>
<dbReference type="EMBL" id="SWCO01000001">
    <property type="protein sequence ID" value="TKB04563.1"/>
    <property type="molecule type" value="Genomic_DNA"/>
</dbReference>
<dbReference type="Gene3D" id="3.40.190.10">
    <property type="entry name" value="Periplasmic binding protein-like II"/>
    <property type="match status" value="4"/>
</dbReference>
<organism evidence="4 5">
    <name type="scientific">Alteromonas portus</name>
    <dbReference type="NCBI Taxonomy" id="2565549"/>
    <lineage>
        <taxon>Bacteria</taxon>
        <taxon>Pseudomonadati</taxon>
        <taxon>Pseudomonadota</taxon>
        <taxon>Gammaproteobacteria</taxon>
        <taxon>Alteromonadales</taxon>
        <taxon>Alteromonadaceae</taxon>
        <taxon>Alteromonas/Salinimonas group</taxon>
        <taxon>Alteromonas</taxon>
    </lineage>
</organism>
<dbReference type="PANTHER" id="PTHR43649:SF12">
    <property type="entry name" value="DIACETYLCHITOBIOSE BINDING PROTEIN DASA"/>
    <property type="match status" value="1"/>
</dbReference>